<dbReference type="EMBL" id="JAYWIO010000006">
    <property type="protein sequence ID" value="KAK7257068.1"/>
    <property type="molecule type" value="Genomic_DNA"/>
</dbReference>
<organism evidence="3 4">
    <name type="scientific">Crotalaria pallida</name>
    <name type="common">Smooth rattlebox</name>
    <name type="synonym">Crotalaria striata</name>
    <dbReference type="NCBI Taxonomy" id="3830"/>
    <lineage>
        <taxon>Eukaryota</taxon>
        <taxon>Viridiplantae</taxon>
        <taxon>Streptophyta</taxon>
        <taxon>Embryophyta</taxon>
        <taxon>Tracheophyta</taxon>
        <taxon>Spermatophyta</taxon>
        <taxon>Magnoliopsida</taxon>
        <taxon>eudicotyledons</taxon>
        <taxon>Gunneridae</taxon>
        <taxon>Pentapetalae</taxon>
        <taxon>rosids</taxon>
        <taxon>fabids</taxon>
        <taxon>Fabales</taxon>
        <taxon>Fabaceae</taxon>
        <taxon>Papilionoideae</taxon>
        <taxon>50 kb inversion clade</taxon>
        <taxon>genistoids sensu lato</taxon>
        <taxon>core genistoids</taxon>
        <taxon>Crotalarieae</taxon>
        <taxon>Crotalaria</taxon>
    </lineage>
</organism>
<reference evidence="3 4" key="1">
    <citation type="submission" date="2024-01" db="EMBL/GenBank/DDBJ databases">
        <title>The genomes of 5 underutilized Papilionoideae crops provide insights into root nodulation and disease resistanc.</title>
        <authorList>
            <person name="Yuan L."/>
        </authorList>
    </citation>
    <scope>NUCLEOTIDE SEQUENCE [LARGE SCALE GENOMIC DNA]</scope>
    <source>
        <strain evidence="3">ZHUSHIDOU_FW_LH</strain>
        <tissue evidence="3">Leaf</tissue>
    </source>
</reference>
<dbReference type="Gene3D" id="3.30.260.10">
    <property type="entry name" value="TCP-1-like chaperonin intermediate domain"/>
    <property type="match status" value="2"/>
</dbReference>
<comment type="similarity">
    <text evidence="1">Belongs to the chaperonin (HSP60) family.</text>
</comment>
<protein>
    <submittedName>
        <fullName evidence="3">Uncharacterized protein</fullName>
    </submittedName>
</protein>
<dbReference type="GO" id="GO:0140662">
    <property type="term" value="F:ATP-dependent protein folding chaperone"/>
    <property type="evidence" value="ECO:0007669"/>
    <property type="project" value="InterPro"/>
</dbReference>
<dbReference type="SUPFAM" id="SSF48592">
    <property type="entry name" value="GroEL equatorial domain-like"/>
    <property type="match status" value="1"/>
</dbReference>
<gene>
    <name evidence="3" type="ORF">RIF29_30770</name>
</gene>
<dbReference type="SUPFAM" id="SSF54849">
    <property type="entry name" value="GroEL-intermediate domain like"/>
    <property type="match status" value="1"/>
</dbReference>
<keyword evidence="4" id="KW-1185">Reference proteome</keyword>
<dbReference type="AlphaFoldDB" id="A0AAN9EGY7"/>
<accession>A0AAN9EGY7</accession>
<dbReference type="GO" id="GO:0005524">
    <property type="term" value="F:ATP binding"/>
    <property type="evidence" value="ECO:0007669"/>
    <property type="project" value="InterPro"/>
</dbReference>
<dbReference type="Gene3D" id="3.50.7.10">
    <property type="entry name" value="GroEL"/>
    <property type="match status" value="4"/>
</dbReference>
<evidence type="ECO:0000313" key="4">
    <source>
        <dbReference type="Proteomes" id="UP001372338"/>
    </source>
</evidence>
<dbReference type="SUPFAM" id="SSF52029">
    <property type="entry name" value="GroEL apical domain-like"/>
    <property type="match status" value="2"/>
</dbReference>
<name>A0AAN9EGY7_CROPI</name>
<dbReference type="InterPro" id="IPR027413">
    <property type="entry name" value="GROEL-like_equatorial_sf"/>
</dbReference>
<comment type="caution">
    <text evidence="3">The sequence shown here is derived from an EMBL/GenBank/DDBJ whole genome shotgun (WGS) entry which is preliminary data.</text>
</comment>
<dbReference type="InterPro" id="IPR027409">
    <property type="entry name" value="GroEL-like_apical_dom_sf"/>
</dbReference>
<dbReference type="GO" id="GO:0042026">
    <property type="term" value="P:protein refolding"/>
    <property type="evidence" value="ECO:0007669"/>
    <property type="project" value="InterPro"/>
</dbReference>
<dbReference type="InterPro" id="IPR001844">
    <property type="entry name" value="Cpn60/GroEL"/>
</dbReference>
<proteinExistence type="inferred from homology"/>
<sequence>MDQFLERCFYHSSQYDSQEHFAALDKKLKEHEVEDHKLTNVTVISVGNDYVVGNMISEALHQVGRTGVVTIEKGSSIDNSLEILEGMQFDRGYFAVKEKFPIVIVAEGIEQEALAPVIKNKLRGVLKVAAIKAPVFGERKTHYLEDIAAILTGGSATKVVITKNSTLIVTDGSTGVAVEKRVYQLKRLIELVLLAAQCCAIYITTKKQHDSMRRMETKTKGVSVETIIHFAFIANDGATILEQMDGLSRGLDYEVGDGTTGIVLAWALLEQAERLLEREIHPIRVNQCYETATRIAFDHLERIVSNVNLCKHSLTEIAAKAVLAFADLDRKDVNLDLKKVEGKVRGKLEDTELIYGIVVDKDMSHPQIPKQIEDAQIAILTCPFEPPKPKTKHKGDIDTVEKFQILRKQEQQYFDDMVQKCREVANRNFYLHFPLPILLLLHSPILLLES</sequence>
<dbReference type="Gene3D" id="1.10.560.10">
    <property type="entry name" value="GroEL-like equatorial domain"/>
    <property type="match status" value="1"/>
</dbReference>
<dbReference type="PANTHER" id="PTHR45633">
    <property type="entry name" value="60 KDA HEAT SHOCK PROTEIN, MITOCHONDRIAL"/>
    <property type="match status" value="1"/>
</dbReference>
<evidence type="ECO:0000313" key="3">
    <source>
        <dbReference type="EMBL" id="KAK7257068.1"/>
    </source>
</evidence>
<dbReference type="InterPro" id="IPR002423">
    <property type="entry name" value="Cpn60/GroEL/TCP-1"/>
</dbReference>
<evidence type="ECO:0000256" key="1">
    <source>
        <dbReference type="ARBA" id="ARBA00006607"/>
    </source>
</evidence>
<dbReference type="Proteomes" id="UP001372338">
    <property type="component" value="Unassembled WGS sequence"/>
</dbReference>
<dbReference type="InterPro" id="IPR027410">
    <property type="entry name" value="TCP-1-like_intermed_sf"/>
</dbReference>
<dbReference type="Pfam" id="PF00118">
    <property type="entry name" value="Cpn60_TCP1"/>
    <property type="match status" value="1"/>
</dbReference>
<evidence type="ECO:0000256" key="2">
    <source>
        <dbReference type="ARBA" id="ARBA00023186"/>
    </source>
</evidence>
<keyword evidence="2" id="KW-0143">Chaperone</keyword>